<dbReference type="PANTHER" id="PTHR21085:SF0">
    <property type="entry name" value="CHORISMATE SYNTHASE"/>
    <property type="match status" value="1"/>
</dbReference>
<keyword evidence="9" id="KW-0057">Aromatic amino acid biosynthesis</keyword>
<evidence type="ECO:0000256" key="10">
    <source>
        <dbReference type="ARBA" id="ARBA00023239"/>
    </source>
</evidence>
<evidence type="ECO:0000256" key="1">
    <source>
        <dbReference type="ARBA" id="ARBA00005044"/>
    </source>
</evidence>
<name>A0A0F9KJ71_9ZZZZ</name>
<dbReference type="UniPathway" id="UPA00053">
    <property type="reaction ID" value="UER00090"/>
</dbReference>
<organism evidence="11">
    <name type="scientific">marine sediment metagenome</name>
    <dbReference type="NCBI Taxonomy" id="412755"/>
    <lineage>
        <taxon>unclassified sequences</taxon>
        <taxon>metagenomes</taxon>
        <taxon>ecological metagenomes</taxon>
    </lineage>
</organism>
<evidence type="ECO:0000256" key="4">
    <source>
        <dbReference type="ARBA" id="ARBA00022605"/>
    </source>
</evidence>
<dbReference type="GO" id="GO:0008652">
    <property type="term" value="P:amino acid biosynthetic process"/>
    <property type="evidence" value="ECO:0007669"/>
    <property type="project" value="UniProtKB-KW"/>
</dbReference>
<evidence type="ECO:0000256" key="7">
    <source>
        <dbReference type="ARBA" id="ARBA00022827"/>
    </source>
</evidence>
<dbReference type="NCBIfam" id="NF003793">
    <property type="entry name" value="PRK05382.1"/>
    <property type="match status" value="1"/>
</dbReference>
<evidence type="ECO:0000256" key="8">
    <source>
        <dbReference type="ARBA" id="ARBA00022857"/>
    </source>
</evidence>
<dbReference type="GO" id="GO:0004107">
    <property type="term" value="F:chorismate synthase activity"/>
    <property type="evidence" value="ECO:0007669"/>
    <property type="project" value="UniProtKB-EC"/>
</dbReference>
<sequence length="381" mass="41679">MLTFTTAGESHGKCLIAIVNGFPAGIKLDEPVINKNLKRRQGGYGRGGRMQIESDRVCVLSGTRKKMTIGSPICLRIENKDFKIDTLPDVTRPRPGHADLAGIIKYGQKDVRNILERASARETAARVAVGALAKILLSKFNIKALGYVKNIGGINSKKIIKDPDELLKKRDKSKVYCPDELAEEKMIKKIDEAKRKGDSLGGVIEIMVFGTPPGLGNYTQWDLRLDGILAKALMSVQAIKGVEFGLGFDFFKKFGSQVHDEIFYHKNTKGVSTTGGFKRKTNNAGGIEGGMSNGEVIIARAVMKPIPTLRNPLRSIDIITKEPVSASTERSDICAVPAASVVCEAVVAFEIARCFMEKFGGDSINEVTRNYEGYLNQIQEL</sequence>
<dbReference type="EC" id="4.2.3.5" evidence="3"/>
<keyword evidence="8" id="KW-0521">NADP</keyword>
<comment type="similarity">
    <text evidence="2">Belongs to the chorismate synthase family.</text>
</comment>
<dbReference type="Pfam" id="PF01264">
    <property type="entry name" value="Chorismate_synt"/>
    <property type="match status" value="1"/>
</dbReference>
<dbReference type="SUPFAM" id="SSF103263">
    <property type="entry name" value="Chorismate synthase, AroC"/>
    <property type="match status" value="1"/>
</dbReference>
<gene>
    <name evidence="11" type="ORF">LCGC14_1627730</name>
</gene>
<comment type="pathway">
    <text evidence="1">Metabolic intermediate biosynthesis; chorismate biosynthesis; chorismate from D-erythrose 4-phosphate and phosphoenolpyruvate: step 7/7.</text>
</comment>
<dbReference type="PIRSF" id="PIRSF001456">
    <property type="entry name" value="Chorismate_synth"/>
    <property type="match status" value="1"/>
</dbReference>
<keyword evidence="5" id="KW-0285">Flavoprotein</keyword>
<dbReference type="InterPro" id="IPR020541">
    <property type="entry name" value="Chorismate_synthase_CS"/>
</dbReference>
<dbReference type="InterPro" id="IPR035904">
    <property type="entry name" value="Chorismate_synth_AroC_sf"/>
</dbReference>
<dbReference type="GO" id="GO:0009073">
    <property type="term" value="P:aromatic amino acid family biosynthetic process"/>
    <property type="evidence" value="ECO:0007669"/>
    <property type="project" value="UniProtKB-KW"/>
</dbReference>
<dbReference type="PROSITE" id="PS00788">
    <property type="entry name" value="CHORISMATE_SYNTHASE_2"/>
    <property type="match status" value="1"/>
</dbReference>
<dbReference type="Gene3D" id="3.60.150.10">
    <property type="entry name" value="Chorismate synthase AroC"/>
    <property type="match status" value="1"/>
</dbReference>
<dbReference type="HAMAP" id="MF_00300">
    <property type="entry name" value="Chorismate_synth"/>
    <property type="match status" value="1"/>
</dbReference>
<dbReference type="GO" id="GO:0010181">
    <property type="term" value="F:FMN binding"/>
    <property type="evidence" value="ECO:0007669"/>
    <property type="project" value="TreeGrafter"/>
</dbReference>
<protein>
    <recommendedName>
        <fullName evidence="3">chorismate synthase</fullName>
        <ecNumber evidence="3">4.2.3.5</ecNumber>
    </recommendedName>
</protein>
<dbReference type="AlphaFoldDB" id="A0A0F9KJ71"/>
<dbReference type="FunFam" id="3.60.150.10:FF:000002">
    <property type="entry name" value="Chorismate synthase"/>
    <property type="match status" value="1"/>
</dbReference>
<evidence type="ECO:0000256" key="6">
    <source>
        <dbReference type="ARBA" id="ARBA00022643"/>
    </source>
</evidence>
<dbReference type="CDD" id="cd07304">
    <property type="entry name" value="Chorismate_synthase"/>
    <property type="match status" value="1"/>
</dbReference>
<keyword evidence="10" id="KW-0456">Lyase</keyword>
<dbReference type="InterPro" id="IPR000453">
    <property type="entry name" value="Chorismate_synth"/>
</dbReference>
<keyword evidence="7" id="KW-0274">FAD</keyword>
<evidence type="ECO:0000256" key="5">
    <source>
        <dbReference type="ARBA" id="ARBA00022630"/>
    </source>
</evidence>
<dbReference type="EMBL" id="LAZR01013386">
    <property type="protein sequence ID" value="KKM22203.1"/>
    <property type="molecule type" value="Genomic_DNA"/>
</dbReference>
<dbReference type="NCBIfam" id="TIGR00033">
    <property type="entry name" value="aroC"/>
    <property type="match status" value="1"/>
</dbReference>
<keyword evidence="6" id="KW-0288">FMN</keyword>
<comment type="caution">
    <text evidence="11">The sequence shown here is derived from an EMBL/GenBank/DDBJ whole genome shotgun (WGS) entry which is preliminary data.</text>
</comment>
<evidence type="ECO:0000313" key="11">
    <source>
        <dbReference type="EMBL" id="KKM22203.1"/>
    </source>
</evidence>
<evidence type="ECO:0000256" key="3">
    <source>
        <dbReference type="ARBA" id="ARBA00013036"/>
    </source>
</evidence>
<reference evidence="11" key="1">
    <citation type="journal article" date="2015" name="Nature">
        <title>Complex archaea that bridge the gap between prokaryotes and eukaryotes.</title>
        <authorList>
            <person name="Spang A."/>
            <person name="Saw J.H."/>
            <person name="Jorgensen S.L."/>
            <person name="Zaremba-Niedzwiedzka K."/>
            <person name="Martijn J."/>
            <person name="Lind A.E."/>
            <person name="van Eijk R."/>
            <person name="Schleper C."/>
            <person name="Guy L."/>
            <person name="Ettema T.J."/>
        </authorList>
    </citation>
    <scope>NUCLEOTIDE SEQUENCE</scope>
</reference>
<evidence type="ECO:0000256" key="9">
    <source>
        <dbReference type="ARBA" id="ARBA00023141"/>
    </source>
</evidence>
<keyword evidence="4" id="KW-0028">Amino-acid biosynthesis</keyword>
<dbReference type="GO" id="GO:0009423">
    <property type="term" value="P:chorismate biosynthetic process"/>
    <property type="evidence" value="ECO:0007669"/>
    <property type="project" value="UniProtKB-UniPathway"/>
</dbReference>
<dbReference type="PANTHER" id="PTHR21085">
    <property type="entry name" value="CHORISMATE SYNTHASE"/>
    <property type="match status" value="1"/>
</dbReference>
<accession>A0A0F9KJ71</accession>
<evidence type="ECO:0000256" key="2">
    <source>
        <dbReference type="ARBA" id="ARBA00008014"/>
    </source>
</evidence>
<dbReference type="GO" id="GO:0005829">
    <property type="term" value="C:cytosol"/>
    <property type="evidence" value="ECO:0007669"/>
    <property type="project" value="TreeGrafter"/>
</dbReference>
<proteinExistence type="inferred from homology"/>